<feature type="region of interest" description="Disordered" evidence="1">
    <location>
        <begin position="1"/>
        <end position="221"/>
    </location>
</feature>
<feature type="compositionally biased region" description="Low complexity" evidence="1">
    <location>
        <begin position="427"/>
        <end position="454"/>
    </location>
</feature>
<feature type="compositionally biased region" description="Polar residues" evidence="1">
    <location>
        <begin position="337"/>
        <end position="349"/>
    </location>
</feature>
<feature type="compositionally biased region" description="Polar residues" evidence="1">
    <location>
        <begin position="30"/>
        <end position="42"/>
    </location>
</feature>
<feature type="compositionally biased region" description="Acidic residues" evidence="1">
    <location>
        <begin position="304"/>
        <end position="322"/>
    </location>
</feature>
<feature type="region of interest" description="Disordered" evidence="1">
    <location>
        <begin position="238"/>
        <end position="481"/>
    </location>
</feature>
<dbReference type="EMBL" id="KZ613912">
    <property type="protein sequence ID" value="PMD51462.1"/>
    <property type="molecule type" value="Genomic_DNA"/>
</dbReference>
<feature type="compositionally biased region" description="Polar residues" evidence="1">
    <location>
        <begin position="115"/>
        <end position="128"/>
    </location>
</feature>
<gene>
    <name evidence="2" type="ORF">K444DRAFT_636754</name>
</gene>
<feature type="compositionally biased region" description="Polar residues" evidence="1">
    <location>
        <begin position="369"/>
        <end position="389"/>
    </location>
</feature>
<dbReference type="OrthoDB" id="10666958at2759"/>
<dbReference type="RefSeq" id="XP_024728366.1">
    <property type="nucleotide sequence ID" value="XM_024884042.1"/>
</dbReference>
<evidence type="ECO:0000313" key="3">
    <source>
        <dbReference type="Proteomes" id="UP000235371"/>
    </source>
</evidence>
<protein>
    <submittedName>
        <fullName evidence="2">Uncharacterized protein</fullName>
    </submittedName>
</protein>
<sequence>MANNTPPNALTGGEGDNYNNSDSQKETLTKPKTGTGNPNNFCQPDHTENDALNSQNQNDQEEKNPSNSFLTYNNAPTIEPNEEETPKFNSNPNRADPPPQVTSGSGPPLAALSFGLTQNLHEVLTTQLPGIPPPDMASAVGSNTLEGVGAHFEQGDERPENLESGLYEEGVADDTQESRQNSGSGEDGAGELDDTPDVRGSRGHRNHRLEGEAALLSTDRVLMEPLALILLNRHFREEDERQAEIASAVDRNNGESAANRSSSGESEEGNQDGHGEGDGDEDEDGDYQEDTGHTKSDDTKEAENTGDGDDSGDEDDNGDDDGVGNGDDAGGEDDTIDNTNVNSGDSSGTQPPPEDYLLPELESAALASQNIIASISDSSPSHLPASTSPEDAVPPSAENASADHPASSSTDDRSSFTPPSGFAGAHNPSQSSANAPGPPSSGNTSAGPSGSSSTMSESQPAQYQPTSPFAPCLATPTEDPLWVPNPNDFGINRRRCPMCVCRARSYIGACAGGPPCDACARIGYTAEQCQSGEDGEYGGGRHERPGRKGRK</sequence>
<proteinExistence type="predicted"/>
<organism evidence="2 3">
    <name type="scientific">Hyaloscypha bicolor E</name>
    <dbReference type="NCBI Taxonomy" id="1095630"/>
    <lineage>
        <taxon>Eukaryota</taxon>
        <taxon>Fungi</taxon>
        <taxon>Dikarya</taxon>
        <taxon>Ascomycota</taxon>
        <taxon>Pezizomycotina</taxon>
        <taxon>Leotiomycetes</taxon>
        <taxon>Helotiales</taxon>
        <taxon>Hyaloscyphaceae</taxon>
        <taxon>Hyaloscypha</taxon>
        <taxon>Hyaloscypha bicolor</taxon>
    </lineage>
</organism>
<feature type="compositionally biased region" description="Low complexity" evidence="1">
    <location>
        <begin position="254"/>
        <end position="264"/>
    </location>
</feature>
<dbReference type="STRING" id="1095630.A0A2J6SL16"/>
<feature type="compositionally biased region" description="Polar residues" evidence="1">
    <location>
        <begin position="455"/>
        <end position="467"/>
    </location>
</feature>
<evidence type="ECO:0000313" key="2">
    <source>
        <dbReference type="EMBL" id="PMD51462.1"/>
    </source>
</evidence>
<dbReference type="AlphaFoldDB" id="A0A2J6SL16"/>
<accession>A0A2J6SL16</accession>
<dbReference type="Proteomes" id="UP000235371">
    <property type="component" value="Unassembled WGS sequence"/>
</dbReference>
<feature type="compositionally biased region" description="Basic and acidic residues" evidence="1">
    <location>
        <begin position="290"/>
        <end position="303"/>
    </location>
</feature>
<feature type="compositionally biased region" description="Low complexity" evidence="1">
    <location>
        <begin position="355"/>
        <end position="368"/>
    </location>
</feature>
<feature type="compositionally biased region" description="Polar residues" evidence="1">
    <location>
        <begin position="65"/>
        <end position="76"/>
    </location>
</feature>
<reference evidence="2 3" key="1">
    <citation type="submission" date="2016-04" db="EMBL/GenBank/DDBJ databases">
        <title>A degradative enzymes factory behind the ericoid mycorrhizal symbiosis.</title>
        <authorList>
            <consortium name="DOE Joint Genome Institute"/>
            <person name="Martino E."/>
            <person name="Morin E."/>
            <person name="Grelet G."/>
            <person name="Kuo A."/>
            <person name="Kohler A."/>
            <person name="Daghino S."/>
            <person name="Barry K."/>
            <person name="Choi C."/>
            <person name="Cichocki N."/>
            <person name="Clum A."/>
            <person name="Copeland A."/>
            <person name="Hainaut M."/>
            <person name="Haridas S."/>
            <person name="Labutti K."/>
            <person name="Lindquist E."/>
            <person name="Lipzen A."/>
            <person name="Khouja H.-R."/>
            <person name="Murat C."/>
            <person name="Ohm R."/>
            <person name="Olson A."/>
            <person name="Spatafora J."/>
            <person name="Veneault-Fourrey C."/>
            <person name="Henrissat B."/>
            <person name="Grigoriev I."/>
            <person name="Martin F."/>
            <person name="Perotto S."/>
        </authorList>
    </citation>
    <scope>NUCLEOTIDE SEQUENCE [LARGE SCALE GENOMIC DNA]</scope>
    <source>
        <strain evidence="2 3">E</strain>
    </source>
</reference>
<dbReference type="InParanoid" id="A0A2J6SL16"/>
<dbReference type="GeneID" id="36592119"/>
<evidence type="ECO:0000256" key="1">
    <source>
        <dbReference type="SAM" id="MobiDB-lite"/>
    </source>
</evidence>
<feature type="region of interest" description="Disordered" evidence="1">
    <location>
        <begin position="530"/>
        <end position="551"/>
    </location>
</feature>
<feature type="compositionally biased region" description="Acidic residues" evidence="1">
    <location>
        <begin position="278"/>
        <end position="289"/>
    </location>
</feature>
<keyword evidence="3" id="KW-1185">Reference proteome</keyword>
<name>A0A2J6SL16_9HELO</name>